<accession>A0AA38RV98</accession>
<comment type="similarity">
    <text evidence="1">Belongs to the peptidase S33 family.</text>
</comment>
<evidence type="ECO:0000256" key="3">
    <source>
        <dbReference type="PIRSR" id="PIRSR001112-1"/>
    </source>
</evidence>
<dbReference type="Pfam" id="PF06441">
    <property type="entry name" value="EHN"/>
    <property type="match status" value="1"/>
</dbReference>
<evidence type="ECO:0000313" key="6">
    <source>
        <dbReference type="Proteomes" id="UP001174694"/>
    </source>
</evidence>
<dbReference type="GO" id="GO:0097176">
    <property type="term" value="P:epoxide metabolic process"/>
    <property type="evidence" value="ECO:0007669"/>
    <property type="project" value="TreeGrafter"/>
</dbReference>
<dbReference type="GO" id="GO:0004301">
    <property type="term" value="F:epoxide hydrolase activity"/>
    <property type="evidence" value="ECO:0007669"/>
    <property type="project" value="TreeGrafter"/>
</dbReference>
<dbReference type="InterPro" id="IPR029058">
    <property type="entry name" value="AB_hydrolase_fold"/>
</dbReference>
<dbReference type="PANTHER" id="PTHR21661:SF39">
    <property type="entry name" value="HYDROLASE, PUTATIVE (AFU_ORTHOLOGUE AFUA_3G08960)-RELATED"/>
    <property type="match status" value="1"/>
</dbReference>
<dbReference type="SUPFAM" id="SSF53474">
    <property type="entry name" value="alpha/beta-Hydrolases"/>
    <property type="match status" value="1"/>
</dbReference>
<feature type="domain" description="Epoxide hydrolase N-terminal" evidence="4">
    <location>
        <begin position="15"/>
        <end position="127"/>
    </location>
</feature>
<evidence type="ECO:0000259" key="4">
    <source>
        <dbReference type="Pfam" id="PF06441"/>
    </source>
</evidence>
<dbReference type="PIRSF" id="PIRSF001112">
    <property type="entry name" value="Epoxide_hydrolase"/>
    <property type="match status" value="1"/>
</dbReference>
<comment type="caution">
    <text evidence="5">The sequence shown here is derived from an EMBL/GenBank/DDBJ whole genome shotgun (WGS) entry which is preliminary data.</text>
</comment>
<evidence type="ECO:0000256" key="2">
    <source>
        <dbReference type="ARBA" id="ARBA00022801"/>
    </source>
</evidence>
<reference evidence="5" key="1">
    <citation type="submission" date="2022-07" db="EMBL/GenBank/DDBJ databases">
        <title>Fungi with potential for degradation of polypropylene.</title>
        <authorList>
            <person name="Gostincar C."/>
        </authorList>
    </citation>
    <scope>NUCLEOTIDE SEQUENCE</scope>
    <source>
        <strain evidence="5">EXF-13308</strain>
    </source>
</reference>
<sequence>MSFATVPAGGTIDLEPFELSVPEQDVVDFKTLLKLSKLGPETFENLQPAGRYGISRAWLTNAKEVWENAFDWRKHEQRINSVPNFKAVVDDAESGPITIHFMALFSSRSDAIPLLCMHGWPGSFMEFLPVIELLRKKYTPDTLPYHVIVPSLPGYAMSSGPPLDRDFSLLDVARILNQLMIRLGFGAGYVAQGGDIGSMLSRILSSKYDECKAFHVNVFVLVPPEMKDPQELSAKQAKKYERAQAWRAHGFGYAIEHATRPATVGLAISSSPLALLAWIGEKYCEWVDEQLPLDTVLALVSLYWFTSSFPRCIYPYRFVLGRAGKAMPSSNEKPFGVSDFPGDLAVHPEAWIKATYPNLAHYREHDKGGHFAALEQPEILLEDVESFVAQIRDIVRK</sequence>
<dbReference type="PRINTS" id="PR00412">
    <property type="entry name" value="EPOXHYDRLASE"/>
</dbReference>
<feature type="active site" description="Nucleophile" evidence="3">
    <location>
        <position position="195"/>
    </location>
</feature>
<keyword evidence="6" id="KW-1185">Reference proteome</keyword>
<feature type="active site" description="Proton donor" evidence="3">
    <location>
        <position position="316"/>
    </location>
</feature>
<dbReference type="InterPro" id="IPR000639">
    <property type="entry name" value="Epox_hydrolase-like"/>
</dbReference>
<feature type="active site" description="Proton acceptor" evidence="3">
    <location>
        <position position="370"/>
    </location>
</feature>
<dbReference type="InterPro" id="IPR010497">
    <property type="entry name" value="Epoxide_hydro_N"/>
</dbReference>
<proteinExistence type="inferred from homology"/>
<name>A0AA38RV98_9PEZI</name>
<protein>
    <submittedName>
        <fullName evidence="5">Epoxide hydrolase</fullName>
    </submittedName>
</protein>
<organism evidence="5 6">
    <name type="scientific">Pleurostoma richardsiae</name>
    <dbReference type="NCBI Taxonomy" id="41990"/>
    <lineage>
        <taxon>Eukaryota</taxon>
        <taxon>Fungi</taxon>
        <taxon>Dikarya</taxon>
        <taxon>Ascomycota</taxon>
        <taxon>Pezizomycotina</taxon>
        <taxon>Sordariomycetes</taxon>
        <taxon>Sordariomycetidae</taxon>
        <taxon>Calosphaeriales</taxon>
        <taxon>Pleurostomataceae</taxon>
        <taxon>Pleurostoma</taxon>
    </lineage>
</organism>
<dbReference type="InterPro" id="IPR016292">
    <property type="entry name" value="Epoxide_hydrolase"/>
</dbReference>
<keyword evidence="2 5" id="KW-0378">Hydrolase</keyword>
<evidence type="ECO:0000256" key="1">
    <source>
        <dbReference type="ARBA" id="ARBA00010088"/>
    </source>
</evidence>
<dbReference type="Gene3D" id="3.40.50.1820">
    <property type="entry name" value="alpha/beta hydrolase"/>
    <property type="match status" value="1"/>
</dbReference>
<dbReference type="PANTHER" id="PTHR21661">
    <property type="entry name" value="EPOXIDE HYDROLASE 1-RELATED"/>
    <property type="match status" value="1"/>
</dbReference>
<gene>
    <name evidence="5" type="ORF">NKR23_g6736</name>
</gene>
<dbReference type="AlphaFoldDB" id="A0AA38RV98"/>
<dbReference type="EMBL" id="JANBVO010000020">
    <property type="protein sequence ID" value="KAJ9143105.1"/>
    <property type="molecule type" value="Genomic_DNA"/>
</dbReference>
<evidence type="ECO:0000313" key="5">
    <source>
        <dbReference type="EMBL" id="KAJ9143105.1"/>
    </source>
</evidence>
<dbReference type="Proteomes" id="UP001174694">
    <property type="component" value="Unassembled WGS sequence"/>
</dbReference>